<organism evidence="10">
    <name type="scientific">mine drainage metagenome</name>
    <dbReference type="NCBI Taxonomy" id="410659"/>
    <lineage>
        <taxon>unclassified sequences</taxon>
        <taxon>metagenomes</taxon>
        <taxon>ecological metagenomes</taxon>
    </lineage>
</organism>
<dbReference type="SUPFAM" id="SSF52768">
    <property type="entry name" value="Arginase/deacetylase"/>
    <property type="match status" value="1"/>
</dbReference>
<dbReference type="GO" id="GO:0030145">
    <property type="term" value="F:manganese ion binding"/>
    <property type="evidence" value="ECO:0007669"/>
    <property type="project" value="TreeGrafter"/>
</dbReference>
<keyword evidence="6" id="KW-0479">Metal-binding</keyword>
<dbReference type="AlphaFoldDB" id="E6PCZ5"/>
<evidence type="ECO:0000256" key="5">
    <source>
        <dbReference type="ARBA" id="ARBA00022503"/>
    </source>
</evidence>
<dbReference type="GO" id="GO:0006525">
    <property type="term" value="P:arginine metabolic process"/>
    <property type="evidence" value="ECO:0007669"/>
    <property type="project" value="UniProtKB-KW"/>
</dbReference>
<protein>
    <recommendedName>
        <fullName evidence="4">Arginase</fullName>
        <ecNumber evidence="3">3.5.3.1</ecNumber>
    </recommendedName>
</protein>
<dbReference type="CDD" id="cd09989">
    <property type="entry name" value="Arginase"/>
    <property type="match status" value="1"/>
</dbReference>
<evidence type="ECO:0000256" key="9">
    <source>
        <dbReference type="ARBA" id="ARBA00047391"/>
    </source>
</evidence>
<evidence type="ECO:0000256" key="6">
    <source>
        <dbReference type="ARBA" id="ARBA00022723"/>
    </source>
</evidence>
<evidence type="ECO:0000313" key="10">
    <source>
        <dbReference type="EMBL" id="CBH74330.1"/>
    </source>
</evidence>
<evidence type="ECO:0000256" key="7">
    <source>
        <dbReference type="ARBA" id="ARBA00022801"/>
    </source>
</evidence>
<sequence length="295" mass="31475">MIAAERAMRERVDIVGVPMDLGASRRGVDMGPSAVRYARLHEKLRAIGVARIEDRGNLHVPIRESLAVSDTHAKYLDTIDAVCSELAEIVERILAEKSFPIVLGGDHSIAMGTLAGLTRARGAAPGIVWIDAHSDINSPTSSPTGNVHGMPLWFALEKGYADRARTVQIGLRDVDAVEKRNLRESGVRAFTMTDVDRLGISRIMEEAIAIAGAAGEIHISFDMDGIDPSEAPGTGTTVKGGLSFREAHLIMEMLAASGQVGSLEMVEINPILDHRNQTAALAVGLICSALGQSIL</sequence>
<evidence type="ECO:0000256" key="3">
    <source>
        <dbReference type="ARBA" id="ARBA00012168"/>
    </source>
</evidence>
<evidence type="ECO:0000256" key="1">
    <source>
        <dbReference type="ARBA" id="ARBA00001936"/>
    </source>
</evidence>
<dbReference type="InterPro" id="IPR023696">
    <property type="entry name" value="Ureohydrolase_dom_sf"/>
</dbReference>
<evidence type="ECO:0000256" key="8">
    <source>
        <dbReference type="ARBA" id="ARBA00023211"/>
    </source>
</evidence>
<dbReference type="UniPathway" id="UPA00158">
    <property type="reaction ID" value="UER00270"/>
</dbReference>
<dbReference type="InterPro" id="IPR014033">
    <property type="entry name" value="Arginase"/>
</dbReference>
<dbReference type="GO" id="GO:0004053">
    <property type="term" value="F:arginase activity"/>
    <property type="evidence" value="ECO:0007669"/>
    <property type="project" value="UniProtKB-EC"/>
</dbReference>
<gene>
    <name evidence="10" type="primary">argI</name>
    <name evidence="10" type="ORF">CARN1_2217</name>
</gene>
<dbReference type="PIRSF" id="PIRSF036979">
    <property type="entry name" value="Arginase"/>
    <property type="match status" value="1"/>
</dbReference>
<dbReference type="PANTHER" id="PTHR43782:SF3">
    <property type="entry name" value="ARGINASE"/>
    <property type="match status" value="1"/>
</dbReference>
<dbReference type="InterPro" id="IPR006035">
    <property type="entry name" value="Ureohydrolase"/>
</dbReference>
<comment type="pathway">
    <text evidence="2">Nitrogen metabolism; urea cycle; L-ornithine and urea from L-arginine: step 1/1.</text>
</comment>
<dbReference type="GO" id="GO:0000050">
    <property type="term" value="P:urea cycle"/>
    <property type="evidence" value="ECO:0007669"/>
    <property type="project" value="UniProtKB-UniPathway"/>
</dbReference>
<comment type="catalytic activity">
    <reaction evidence="9">
        <text>L-arginine + H2O = urea + L-ornithine</text>
        <dbReference type="Rhea" id="RHEA:20569"/>
        <dbReference type="ChEBI" id="CHEBI:15377"/>
        <dbReference type="ChEBI" id="CHEBI:16199"/>
        <dbReference type="ChEBI" id="CHEBI:32682"/>
        <dbReference type="ChEBI" id="CHEBI:46911"/>
        <dbReference type="EC" id="3.5.3.1"/>
    </reaction>
</comment>
<dbReference type="GO" id="GO:0005737">
    <property type="term" value="C:cytoplasm"/>
    <property type="evidence" value="ECO:0007669"/>
    <property type="project" value="TreeGrafter"/>
</dbReference>
<dbReference type="NCBIfam" id="TIGR01229">
    <property type="entry name" value="rocF_arginase"/>
    <property type="match status" value="1"/>
</dbReference>
<keyword evidence="5" id="KW-0056">Arginine metabolism</keyword>
<dbReference type="InterPro" id="IPR020855">
    <property type="entry name" value="Ureohydrolase_Mn_BS"/>
</dbReference>
<dbReference type="Pfam" id="PF00491">
    <property type="entry name" value="Arginase"/>
    <property type="match status" value="1"/>
</dbReference>
<evidence type="ECO:0000256" key="4">
    <source>
        <dbReference type="ARBA" id="ARBA00018123"/>
    </source>
</evidence>
<dbReference type="EMBL" id="CABL01000001">
    <property type="protein sequence ID" value="CBH74330.1"/>
    <property type="molecule type" value="Genomic_DNA"/>
</dbReference>
<keyword evidence="8" id="KW-0464">Manganese</keyword>
<dbReference type="PROSITE" id="PS51409">
    <property type="entry name" value="ARGINASE_2"/>
    <property type="match status" value="1"/>
</dbReference>
<accession>E6PCZ5</accession>
<dbReference type="PANTHER" id="PTHR43782">
    <property type="entry name" value="ARGINASE"/>
    <property type="match status" value="1"/>
</dbReference>
<comment type="cofactor">
    <cofactor evidence="1">
        <name>Mn(2+)</name>
        <dbReference type="ChEBI" id="CHEBI:29035"/>
    </cofactor>
</comment>
<dbReference type="EC" id="3.5.3.1" evidence="3"/>
<dbReference type="PROSITE" id="PS01053">
    <property type="entry name" value="ARGINASE_1"/>
    <property type="match status" value="1"/>
</dbReference>
<keyword evidence="7 10" id="KW-0378">Hydrolase</keyword>
<comment type="caution">
    <text evidence="10">The sequence shown here is derived from an EMBL/GenBank/DDBJ whole genome shotgun (WGS) entry which is preliminary data.</text>
</comment>
<name>E6PCZ5_9ZZZZ</name>
<dbReference type="Gene3D" id="3.40.800.10">
    <property type="entry name" value="Ureohydrolase domain"/>
    <property type="match status" value="1"/>
</dbReference>
<evidence type="ECO:0000256" key="2">
    <source>
        <dbReference type="ARBA" id="ARBA00005098"/>
    </source>
</evidence>
<reference evidence="10" key="1">
    <citation type="submission" date="2009-10" db="EMBL/GenBank/DDBJ databases">
        <title>Diversity of trophic interactions inside an arsenic-rich microbial ecosystem.</title>
        <authorList>
            <person name="Bertin P.N."/>
            <person name="Heinrich-Salmeron A."/>
            <person name="Pelletier E."/>
            <person name="Goulhen-Chollet F."/>
            <person name="Arsene-Ploetze F."/>
            <person name="Gallien S."/>
            <person name="Calteau A."/>
            <person name="Vallenet D."/>
            <person name="Casiot C."/>
            <person name="Chane-Woon-Ming B."/>
            <person name="Giloteaux L."/>
            <person name="Barakat M."/>
            <person name="Bonnefoy V."/>
            <person name="Bruneel O."/>
            <person name="Chandler M."/>
            <person name="Cleiss J."/>
            <person name="Duran R."/>
            <person name="Elbaz-Poulichet F."/>
            <person name="Fonknechten N."/>
            <person name="Lauga B."/>
            <person name="Mornico D."/>
            <person name="Ortet P."/>
            <person name="Schaeffer C."/>
            <person name="Siguier P."/>
            <person name="Alexander Thil Smith A."/>
            <person name="Van Dorsselaer A."/>
            <person name="Weissenbach J."/>
            <person name="Medigue C."/>
            <person name="Le Paslier D."/>
        </authorList>
    </citation>
    <scope>NUCLEOTIDE SEQUENCE</scope>
</reference>
<proteinExistence type="predicted"/>
<dbReference type="FunFam" id="3.40.800.10:FF:000012">
    <property type="entry name" value="Arginase"/>
    <property type="match status" value="1"/>
</dbReference>
<dbReference type="PRINTS" id="PR00116">
    <property type="entry name" value="ARGINASE"/>
</dbReference>